<evidence type="ECO:0000256" key="1">
    <source>
        <dbReference type="ARBA" id="ARBA00004496"/>
    </source>
</evidence>
<evidence type="ECO:0000313" key="11">
    <source>
        <dbReference type="EMBL" id="KAK2153246.1"/>
    </source>
</evidence>
<dbReference type="InterPro" id="IPR002220">
    <property type="entry name" value="DapA-like"/>
</dbReference>
<dbReference type="PANTHER" id="PTHR12128">
    <property type="entry name" value="DIHYDRODIPICOLINATE SYNTHASE"/>
    <property type="match status" value="1"/>
</dbReference>
<evidence type="ECO:0000256" key="6">
    <source>
        <dbReference type="ARBA" id="ARBA00022490"/>
    </source>
</evidence>
<dbReference type="SUPFAM" id="SSF51569">
    <property type="entry name" value="Aldolase"/>
    <property type="match status" value="1"/>
</dbReference>
<keyword evidence="12" id="KW-1185">Reference proteome</keyword>
<keyword evidence="6" id="KW-0963">Cytoplasm</keyword>
<evidence type="ECO:0000256" key="3">
    <source>
        <dbReference type="ARBA" id="ARBA00006324"/>
    </source>
</evidence>
<protein>
    <recommendedName>
        <fullName evidence="5">N-acetylneuraminate lyase</fullName>
        <ecNumber evidence="5">4.1.3.3</ecNumber>
    </recommendedName>
</protein>
<dbReference type="Pfam" id="PF00701">
    <property type="entry name" value="DHDPS"/>
    <property type="match status" value="1"/>
</dbReference>
<accession>A0AAD9JIC6</accession>
<keyword evidence="8" id="KW-0704">Schiff base</keyword>
<evidence type="ECO:0000256" key="4">
    <source>
        <dbReference type="ARBA" id="ARBA00011881"/>
    </source>
</evidence>
<dbReference type="PANTHER" id="PTHR12128:SF21">
    <property type="entry name" value="N-ACETYLNEURAMINATE LYASE"/>
    <property type="match status" value="1"/>
</dbReference>
<keyword evidence="9" id="KW-0119">Carbohydrate metabolism</keyword>
<evidence type="ECO:0000256" key="8">
    <source>
        <dbReference type="ARBA" id="ARBA00023270"/>
    </source>
</evidence>
<evidence type="ECO:0000256" key="5">
    <source>
        <dbReference type="ARBA" id="ARBA00012911"/>
    </source>
</evidence>
<dbReference type="GO" id="GO:0005737">
    <property type="term" value="C:cytoplasm"/>
    <property type="evidence" value="ECO:0007669"/>
    <property type="project" value="UniProtKB-SubCell"/>
</dbReference>
<sequence length="234" mass="26968">MYKSRLTNTFHTLNQYRQCGYKVRVTRQLYCDNTVLNTTTRQILRGRKLISPFGVVFKRHIWFTLFRNMTADKIKDFWIKGFTSAPVTPFDEKQDLNLSLIKDYVEHFQQYGISNAFVTGTTGEGHSLTISERKQVVEAWIKEGKGNWTLRHLCHINHFASDRIQIILGKFSQIVGPLAVMTKLVGCSEVYWTLRHLCHINHFASDRIQIILGKFSQIVGPLAVMTKLVGCSEV</sequence>
<evidence type="ECO:0000313" key="12">
    <source>
        <dbReference type="Proteomes" id="UP001208570"/>
    </source>
</evidence>
<comment type="subcellular location">
    <subcellularLocation>
        <location evidence="1">Cytoplasm</location>
    </subcellularLocation>
</comment>
<comment type="subunit">
    <text evidence="4">Homotetramer.</text>
</comment>
<organism evidence="11 12">
    <name type="scientific">Paralvinella palmiformis</name>
    <dbReference type="NCBI Taxonomy" id="53620"/>
    <lineage>
        <taxon>Eukaryota</taxon>
        <taxon>Metazoa</taxon>
        <taxon>Spiralia</taxon>
        <taxon>Lophotrochozoa</taxon>
        <taxon>Annelida</taxon>
        <taxon>Polychaeta</taxon>
        <taxon>Sedentaria</taxon>
        <taxon>Canalipalpata</taxon>
        <taxon>Terebellida</taxon>
        <taxon>Terebelliformia</taxon>
        <taxon>Alvinellidae</taxon>
        <taxon>Paralvinella</taxon>
    </lineage>
</organism>
<dbReference type="Proteomes" id="UP001208570">
    <property type="component" value="Unassembled WGS sequence"/>
</dbReference>
<gene>
    <name evidence="11" type="ORF">LSH36_303g02026</name>
</gene>
<dbReference type="Gene3D" id="3.20.20.70">
    <property type="entry name" value="Aldolase class I"/>
    <property type="match status" value="1"/>
</dbReference>
<comment type="pathway">
    <text evidence="2">Amino-sugar metabolism; N-acetylneuraminate degradation.</text>
</comment>
<evidence type="ECO:0000256" key="2">
    <source>
        <dbReference type="ARBA" id="ARBA00004878"/>
    </source>
</evidence>
<evidence type="ECO:0000256" key="10">
    <source>
        <dbReference type="ARBA" id="ARBA00044906"/>
    </source>
</evidence>
<dbReference type="InterPro" id="IPR013785">
    <property type="entry name" value="Aldolase_TIM"/>
</dbReference>
<name>A0AAD9JIC6_9ANNE</name>
<dbReference type="AlphaFoldDB" id="A0AAD9JIC6"/>
<comment type="catalytic activity">
    <reaction evidence="10">
        <text>aceneuramate = aldehydo-N-acetyl-D-mannosamine + pyruvate</text>
        <dbReference type="Rhea" id="RHEA:23296"/>
        <dbReference type="ChEBI" id="CHEBI:15361"/>
        <dbReference type="ChEBI" id="CHEBI:17122"/>
        <dbReference type="ChEBI" id="CHEBI:173083"/>
        <dbReference type="EC" id="4.1.3.3"/>
    </reaction>
</comment>
<dbReference type="GO" id="GO:0008747">
    <property type="term" value="F:N-acetylneuraminate lyase activity"/>
    <property type="evidence" value="ECO:0007669"/>
    <property type="project" value="UniProtKB-EC"/>
</dbReference>
<comment type="caution">
    <text evidence="11">The sequence shown here is derived from an EMBL/GenBank/DDBJ whole genome shotgun (WGS) entry which is preliminary data.</text>
</comment>
<evidence type="ECO:0000256" key="7">
    <source>
        <dbReference type="ARBA" id="ARBA00023239"/>
    </source>
</evidence>
<keyword evidence="7" id="KW-0456">Lyase</keyword>
<evidence type="ECO:0000256" key="9">
    <source>
        <dbReference type="ARBA" id="ARBA00023277"/>
    </source>
</evidence>
<dbReference type="EC" id="4.1.3.3" evidence="5"/>
<dbReference type="EMBL" id="JAODUP010000303">
    <property type="protein sequence ID" value="KAK2153246.1"/>
    <property type="molecule type" value="Genomic_DNA"/>
</dbReference>
<reference evidence="11" key="1">
    <citation type="journal article" date="2023" name="Mol. Biol. Evol.">
        <title>Third-Generation Sequencing Reveals the Adaptive Role of the Epigenome in Three Deep-Sea Polychaetes.</title>
        <authorList>
            <person name="Perez M."/>
            <person name="Aroh O."/>
            <person name="Sun Y."/>
            <person name="Lan Y."/>
            <person name="Juniper S.K."/>
            <person name="Young C.R."/>
            <person name="Angers B."/>
            <person name="Qian P.Y."/>
        </authorList>
    </citation>
    <scope>NUCLEOTIDE SEQUENCE</scope>
    <source>
        <strain evidence="11">P08H-3</strain>
    </source>
</reference>
<proteinExistence type="inferred from homology"/>
<comment type="similarity">
    <text evidence="3">Belongs to the DapA family. NanA subfamily.</text>
</comment>